<accession>A0A9N9F675</accession>
<evidence type="ECO:0000313" key="3">
    <source>
        <dbReference type="Proteomes" id="UP000789508"/>
    </source>
</evidence>
<sequence>MTDRGLNSNNRDNVGASLTLTGNSSLKMAALQTNGSKMFLCPIVNFLTLLNEFAMMVMISSSADSLSNNWGYGP</sequence>
<dbReference type="OrthoDB" id="2334596at2759"/>
<dbReference type="Proteomes" id="UP000789508">
    <property type="component" value="Unassembled WGS sequence"/>
</dbReference>
<comment type="caution">
    <text evidence="2">The sequence shown here is derived from an EMBL/GenBank/DDBJ whole genome shotgun (WGS) entry which is preliminary data.</text>
</comment>
<dbReference type="AlphaFoldDB" id="A0A9N9F675"/>
<keyword evidence="1" id="KW-1133">Transmembrane helix</keyword>
<proteinExistence type="predicted"/>
<keyword evidence="3" id="KW-1185">Reference proteome</keyword>
<evidence type="ECO:0000256" key="1">
    <source>
        <dbReference type="SAM" id="Phobius"/>
    </source>
</evidence>
<name>A0A9N9F675_9GLOM</name>
<gene>
    <name evidence="2" type="ORF">ALEPTO_LOCUS4088</name>
</gene>
<dbReference type="EMBL" id="CAJVPS010000881">
    <property type="protein sequence ID" value="CAG8513354.1"/>
    <property type="molecule type" value="Genomic_DNA"/>
</dbReference>
<protein>
    <submittedName>
        <fullName evidence="2">1873_t:CDS:1</fullName>
    </submittedName>
</protein>
<evidence type="ECO:0000313" key="2">
    <source>
        <dbReference type="EMBL" id="CAG8513354.1"/>
    </source>
</evidence>
<feature type="transmembrane region" description="Helical" evidence="1">
    <location>
        <begin position="38"/>
        <end position="59"/>
    </location>
</feature>
<reference evidence="2" key="1">
    <citation type="submission" date="2021-06" db="EMBL/GenBank/DDBJ databases">
        <authorList>
            <person name="Kallberg Y."/>
            <person name="Tangrot J."/>
            <person name="Rosling A."/>
        </authorList>
    </citation>
    <scope>NUCLEOTIDE SEQUENCE</scope>
    <source>
        <strain evidence="2">FL130A</strain>
    </source>
</reference>
<organism evidence="2 3">
    <name type="scientific">Ambispora leptoticha</name>
    <dbReference type="NCBI Taxonomy" id="144679"/>
    <lineage>
        <taxon>Eukaryota</taxon>
        <taxon>Fungi</taxon>
        <taxon>Fungi incertae sedis</taxon>
        <taxon>Mucoromycota</taxon>
        <taxon>Glomeromycotina</taxon>
        <taxon>Glomeromycetes</taxon>
        <taxon>Archaeosporales</taxon>
        <taxon>Ambisporaceae</taxon>
        <taxon>Ambispora</taxon>
    </lineage>
</organism>
<keyword evidence="1" id="KW-0812">Transmembrane</keyword>
<keyword evidence="1" id="KW-0472">Membrane</keyword>